<organism evidence="1">
    <name type="scientific">Hexamita inflata</name>
    <dbReference type="NCBI Taxonomy" id="28002"/>
    <lineage>
        <taxon>Eukaryota</taxon>
        <taxon>Metamonada</taxon>
        <taxon>Diplomonadida</taxon>
        <taxon>Hexamitidae</taxon>
        <taxon>Hexamitinae</taxon>
        <taxon>Hexamita</taxon>
    </lineage>
</organism>
<proteinExistence type="predicted"/>
<evidence type="ECO:0000313" key="3">
    <source>
        <dbReference type="Proteomes" id="UP001642409"/>
    </source>
</evidence>
<dbReference type="EMBL" id="CATOUU010000675">
    <property type="protein sequence ID" value="CAI9940406.1"/>
    <property type="molecule type" value="Genomic_DNA"/>
</dbReference>
<comment type="caution">
    <text evidence="1">The sequence shown here is derived from an EMBL/GenBank/DDBJ whole genome shotgun (WGS) entry which is preliminary data.</text>
</comment>
<dbReference type="AlphaFoldDB" id="A0AA86U5R0"/>
<evidence type="ECO:0000313" key="2">
    <source>
        <dbReference type="EMBL" id="CAL6017502.1"/>
    </source>
</evidence>
<keyword evidence="3" id="KW-1185">Reference proteome</keyword>
<accession>A0AA86U5R0</accession>
<protein>
    <submittedName>
        <fullName evidence="2">Hypothetical_protein</fullName>
    </submittedName>
</protein>
<dbReference type="Proteomes" id="UP001642409">
    <property type="component" value="Unassembled WGS sequence"/>
</dbReference>
<reference evidence="1" key="1">
    <citation type="submission" date="2023-06" db="EMBL/GenBank/DDBJ databases">
        <authorList>
            <person name="Kurt Z."/>
        </authorList>
    </citation>
    <scope>NUCLEOTIDE SEQUENCE</scope>
</reference>
<evidence type="ECO:0000313" key="1">
    <source>
        <dbReference type="EMBL" id="CAI9940406.1"/>
    </source>
</evidence>
<gene>
    <name evidence="2" type="ORF">HINF_LOCUS26023</name>
    <name evidence="1" type="ORF">HINF_LOCUS28051</name>
</gene>
<name>A0AA86U5R0_9EUKA</name>
<sequence length="121" mass="13925">MLSKSLPKLLGQLTPKKQSHALLVTAVPSSSSLLKLCDESEDSQQFSEEFQQIDDTIYLRIQISQKMQEIRGITKRVRKLEGVNKDTTSNIERLYRNVDKLRQYWDYIQSGGNFDDEANSV</sequence>
<dbReference type="EMBL" id="CAXDID020000078">
    <property type="protein sequence ID" value="CAL6017502.1"/>
    <property type="molecule type" value="Genomic_DNA"/>
</dbReference>
<reference evidence="2 3" key="2">
    <citation type="submission" date="2024-07" db="EMBL/GenBank/DDBJ databases">
        <authorList>
            <person name="Akdeniz Z."/>
        </authorList>
    </citation>
    <scope>NUCLEOTIDE SEQUENCE [LARGE SCALE GENOMIC DNA]</scope>
</reference>